<dbReference type="EMBL" id="GBBK01005391">
    <property type="protein sequence ID" value="JAC19091.1"/>
    <property type="molecule type" value="mRNA"/>
</dbReference>
<protein>
    <submittedName>
        <fullName evidence="1">Putative secreted protein</fullName>
    </submittedName>
</protein>
<proteinExistence type="evidence at transcript level"/>
<accession>A0A023FC12</accession>
<name>A0A023FC12_AMBCJ</name>
<sequence>MQKTKKTLTNLLSLLCVSSYLACNVSLVHFLFLSSLSSGSPLICFKYIHALPHIVLEISFPHCNCLLHWTVILHRCIQHTFFQLCYIIKCFLLLQLVRCRLAQSKCLLLPNCSQLAEFFFSCQQCSASTEMCHCVTNFASLDFDLFESLTT</sequence>
<evidence type="ECO:0000313" key="1">
    <source>
        <dbReference type="EMBL" id="JAC19091.1"/>
    </source>
</evidence>
<organism evidence="1">
    <name type="scientific">Amblyomma cajennense</name>
    <name type="common">Cayenne tick</name>
    <name type="synonym">Acarus cajennensis</name>
    <dbReference type="NCBI Taxonomy" id="34607"/>
    <lineage>
        <taxon>Eukaryota</taxon>
        <taxon>Metazoa</taxon>
        <taxon>Ecdysozoa</taxon>
        <taxon>Arthropoda</taxon>
        <taxon>Chelicerata</taxon>
        <taxon>Arachnida</taxon>
        <taxon>Acari</taxon>
        <taxon>Parasitiformes</taxon>
        <taxon>Ixodida</taxon>
        <taxon>Ixodoidea</taxon>
        <taxon>Ixodidae</taxon>
        <taxon>Amblyomminae</taxon>
        <taxon>Amblyomma</taxon>
    </lineage>
</organism>
<reference evidence="1" key="1">
    <citation type="submission" date="2014-03" db="EMBL/GenBank/DDBJ databases">
        <title>The sialotranscriptome of Amblyomma triste, Amblyomma parvum and Amblyomma cajennense ticks, uncovered by 454-based RNA-seq.</title>
        <authorList>
            <person name="Garcia G.R."/>
            <person name="Gardinassi L.G."/>
            <person name="Ribeiro J.M."/>
            <person name="Anatriello E."/>
            <person name="Ferreira B.R."/>
            <person name="Moreira H.N."/>
            <person name="Mafra C."/>
            <person name="Olegario M.M."/>
            <person name="Szabo P.J."/>
            <person name="Miranda-Santos I.K."/>
            <person name="Maruyama S.R."/>
        </authorList>
    </citation>
    <scope>NUCLEOTIDE SEQUENCE</scope>
    <source>
        <strain evidence="1">Uberlandia</strain>
        <tissue evidence="1">Salivary glands</tissue>
    </source>
</reference>
<dbReference type="AlphaFoldDB" id="A0A023FC12"/>